<dbReference type="OrthoDB" id="3182478at2759"/>
<comment type="caution">
    <text evidence="2">The sequence shown here is derived from an EMBL/GenBank/DDBJ whole genome shotgun (WGS) entry which is preliminary data.</text>
</comment>
<feature type="compositionally biased region" description="Polar residues" evidence="1">
    <location>
        <begin position="42"/>
        <end position="53"/>
    </location>
</feature>
<name>A0A8H6W519_MYCCL</name>
<reference evidence="2" key="1">
    <citation type="submission" date="2020-05" db="EMBL/GenBank/DDBJ databases">
        <title>Mycena genomes resolve the evolution of fungal bioluminescence.</title>
        <authorList>
            <person name="Tsai I.J."/>
        </authorList>
    </citation>
    <scope>NUCLEOTIDE SEQUENCE</scope>
    <source>
        <strain evidence="2">110903Hualien_Pintung</strain>
    </source>
</reference>
<feature type="compositionally biased region" description="Basic and acidic residues" evidence="1">
    <location>
        <begin position="56"/>
        <end position="70"/>
    </location>
</feature>
<gene>
    <name evidence="2" type="ORF">HMN09_00759100</name>
</gene>
<evidence type="ECO:0000256" key="1">
    <source>
        <dbReference type="SAM" id="MobiDB-lite"/>
    </source>
</evidence>
<keyword evidence="3" id="KW-1185">Reference proteome</keyword>
<accession>A0A8H6W519</accession>
<dbReference type="Proteomes" id="UP000613580">
    <property type="component" value="Unassembled WGS sequence"/>
</dbReference>
<dbReference type="EMBL" id="JACAZE010000009">
    <property type="protein sequence ID" value="KAF7306044.1"/>
    <property type="molecule type" value="Genomic_DNA"/>
</dbReference>
<evidence type="ECO:0000313" key="2">
    <source>
        <dbReference type="EMBL" id="KAF7306044.1"/>
    </source>
</evidence>
<dbReference type="AlphaFoldDB" id="A0A8H6W519"/>
<evidence type="ECO:0000313" key="3">
    <source>
        <dbReference type="Proteomes" id="UP000613580"/>
    </source>
</evidence>
<feature type="region of interest" description="Disordered" evidence="1">
    <location>
        <begin position="42"/>
        <end position="77"/>
    </location>
</feature>
<organism evidence="2 3">
    <name type="scientific">Mycena chlorophos</name>
    <name type="common">Agaric fungus</name>
    <name type="synonym">Agaricus chlorophos</name>
    <dbReference type="NCBI Taxonomy" id="658473"/>
    <lineage>
        <taxon>Eukaryota</taxon>
        <taxon>Fungi</taxon>
        <taxon>Dikarya</taxon>
        <taxon>Basidiomycota</taxon>
        <taxon>Agaricomycotina</taxon>
        <taxon>Agaricomycetes</taxon>
        <taxon>Agaricomycetidae</taxon>
        <taxon>Agaricales</taxon>
        <taxon>Marasmiineae</taxon>
        <taxon>Mycenaceae</taxon>
        <taxon>Mycena</taxon>
    </lineage>
</organism>
<protein>
    <submittedName>
        <fullName evidence="2">Uncharacterized protein</fullName>
    </submittedName>
</protein>
<sequence length="77" mass="8428">MIRRNPTLIGMTDADVQDVREMVAKQKTDGALLQKMKQLAENPNFSAGDTNVLEQLKLRHDSKDSSKRDAAAGPSSS</sequence>
<proteinExistence type="predicted"/>